<keyword evidence="6" id="KW-1185">Reference proteome</keyword>
<dbReference type="InterPro" id="IPR014748">
    <property type="entry name" value="Enoyl-CoA_hydra_C"/>
</dbReference>
<dbReference type="InterPro" id="IPR018376">
    <property type="entry name" value="Enoyl-CoA_hyd/isom_CS"/>
</dbReference>
<dbReference type="InterPro" id="IPR001753">
    <property type="entry name" value="Enoyl-CoA_hydra/iso"/>
</dbReference>
<evidence type="ECO:0000256" key="3">
    <source>
        <dbReference type="RuleBase" id="RU003707"/>
    </source>
</evidence>
<sequence length="294" mass="31410">MTDRHTAPQPGATPQETPRETPSADGLRLERHGAIAVLTIDNPPANTWHEGSLTALADHLDVLAAEPQPPALVITGAGDKFFSAGADLKRFTEGKATALEMATRFGRAFETLSAYPGVTIAAINGYAMGGGLECALACDIRIAERQAQLALPEAKVGLLPCAGGTQHLPWLVGEGWAKRMILCGERIDAERALTIGLVEELVDAGQAFASALELAERSTGQSPQALDRCKRLIMNARDHGLPHGYRMERELFMELFDTAAPGEGIGAFLDKRPPRWRENPTPGAGDDSRDGDQA</sequence>
<feature type="region of interest" description="Disordered" evidence="4">
    <location>
        <begin position="267"/>
        <end position="294"/>
    </location>
</feature>
<dbReference type="Pfam" id="PF00378">
    <property type="entry name" value="ECH_1"/>
    <property type="match status" value="1"/>
</dbReference>
<evidence type="ECO:0000256" key="2">
    <source>
        <dbReference type="ARBA" id="ARBA00023239"/>
    </source>
</evidence>
<proteinExistence type="inferred from homology"/>
<dbReference type="Gene3D" id="1.10.12.10">
    <property type="entry name" value="Lyase 2-enoyl-coa Hydratase, Chain A, domain 2"/>
    <property type="match status" value="1"/>
</dbReference>
<dbReference type="NCBIfam" id="NF006566">
    <property type="entry name" value="PRK09076.1"/>
    <property type="match status" value="1"/>
</dbReference>
<dbReference type="GO" id="GO:0006635">
    <property type="term" value="P:fatty acid beta-oxidation"/>
    <property type="evidence" value="ECO:0007669"/>
    <property type="project" value="TreeGrafter"/>
</dbReference>
<evidence type="ECO:0000313" key="5">
    <source>
        <dbReference type="EMBL" id="KAA0018765.1"/>
    </source>
</evidence>
<gene>
    <name evidence="5" type="ORF">F0A16_09695</name>
</gene>
<organism evidence="5 6">
    <name type="scientific">Salinicola corii</name>
    <dbReference type="NCBI Taxonomy" id="2606937"/>
    <lineage>
        <taxon>Bacteria</taxon>
        <taxon>Pseudomonadati</taxon>
        <taxon>Pseudomonadota</taxon>
        <taxon>Gammaproteobacteria</taxon>
        <taxon>Oceanospirillales</taxon>
        <taxon>Halomonadaceae</taxon>
        <taxon>Salinicola</taxon>
    </lineage>
</organism>
<feature type="region of interest" description="Disordered" evidence="4">
    <location>
        <begin position="1"/>
        <end position="26"/>
    </location>
</feature>
<dbReference type="Gene3D" id="3.90.226.10">
    <property type="entry name" value="2-enoyl-CoA Hydratase, Chain A, domain 1"/>
    <property type="match status" value="1"/>
</dbReference>
<dbReference type="AlphaFoldDB" id="A0A640WF25"/>
<name>A0A640WF25_9GAMM</name>
<comment type="similarity">
    <text evidence="1 3">Belongs to the enoyl-CoA hydratase/isomerase family.</text>
</comment>
<comment type="caution">
    <text evidence="5">The sequence shown here is derived from an EMBL/GenBank/DDBJ whole genome shotgun (WGS) entry which is preliminary data.</text>
</comment>
<dbReference type="RefSeq" id="WP_149435184.1">
    <property type="nucleotide sequence ID" value="NZ_VTPX01000004.1"/>
</dbReference>
<dbReference type="GO" id="GO:0016829">
    <property type="term" value="F:lyase activity"/>
    <property type="evidence" value="ECO:0007669"/>
    <property type="project" value="UniProtKB-KW"/>
</dbReference>
<dbReference type="EMBL" id="VTPX01000004">
    <property type="protein sequence ID" value="KAA0018765.1"/>
    <property type="molecule type" value="Genomic_DNA"/>
</dbReference>
<feature type="compositionally biased region" description="Basic and acidic residues" evidence="4">
    <location>
        <begin position="269"/>
        <end position="278"/>
    </location>
</feature>
<dbReference type="Proteomes" id="UP000466024">
    <property type="component" value="Unassembled WGS sequence"/>
</dbReference>
<dbReference type="PROSITE" id="PS00166">
    <property type="entry name" value="ENOYL_COA_HYDRATASE"/>
    <property type="match status" value="1"/>
</dbReference>
<dbReference type="SUPFAM" id="SSF52096">
    <property type="entry name" value="ClpP/crotonase"/>
    <property type="match status" value="1"/>
</dbReference>
<evidence type="ECO:0000313" key="6">
    <source>
        <dbReference type="Proteomes" id="UP000466024"/>
    </source>
</evidence>
<dbReference type="PANTHER" id="PTHR11941">
    <property type="entry name" value="ENOYL-COA HYDRATASE-RELATED"/>
    <property type="match status" value="1"/>
</dbReference>
<dbReference type="CDD" id="cd06558">
    <property type="entry name" value="crotonase-like"/>
    <property type="match status" value="1"/>
</dbReference>
<keyword evidence="2" id="KW-0456">Lyase</keyword>
<accession>A0A640WF25</accession>
<evidence type="ECO:0000256" key="1">
    <source>
        <dbReference type="ARBA" id="ARBA00005254"/>
    </source>
</evidence>
<dbReference type="InterPro" id="IPR029045">
    <property type="entry name" value="ClpP/crotonase-like_dom_sf"/>
</dbReference>
<evidence type="ECO:0000256" key="4">
    <source>
        <dbReference type="SAM" id="MobiDB-lite"/>
    </source>
</evidence>
<dbReference type="PANTHER" id="PTHR11941:SF141">
    <property type="entry name" value="ENOYL-COA HYDRATASE_ISOMERASE-RELATED"/>
    <property type="match status" value="1"/>
</dbReference>
<dbReference type="FunFam" id="3.90.226.10:FF:000009">
    <property type="entry name" value="Carnitinyl-CoA dehydratase"/>
    <property type="match status" value="1"/>
</dbReference>
<protein>
    <submittedName>
        <fullName evidence="5">Enoyl-CoA hydratase</fullName>
    </submittedName>
</protein>
<reference evidence="5 6" key="1">
    <citation type="submission" date="2019-08" db="EMBL/GenBank/DDBJ databases">
        <title>Bioinformatics analysis of the strain L3 and L5.</title>
        <authorList>
            <person name="Li X."/>
        </authorList>
    </citation>
    <scope>NUCLEOTIDE SEQUENCE [LARGE SCALE GENOMIC DNA]</scope>
    <source>
        <strain evidence="5 6">L3</strain>
    </source>
</reference>